<dbReference type="Proteomes" id="UP001153328">
    <property type="component" value="Unassembled WGS sequence"/>
</dbReference>
<dbReference type="AlphaFoldDB" id="A0A9W4H6C0"/>
<accession>A0A9W4H6C0</accession>
<dbReference type="Pfam" id="PF19594">
    <property type="entry name" value="DUF6099"/>
    <property type="match status" value="1"/>
</dbReference>
<keyword evidence="2" id="KW-1185">Reference proteome</keyword>
<reference evidence="1" key="1">
    <citation type="submission" date="2021-06" db="EMBL/GenBank/DDBJ databases">
        <authorList>
            <person name="Arsene-Ploetze F."/>
        </authorList>
    </citation>
    <scope>NUCLEOTIDE SEQUENCE</scope>
    <source>
        <strain evidence="1">SBRY1</strain>
    </source>
</reference>
<gene>
    <name evidence="1" type="ORF">SBRY_60392</name>
</gene>
<comment type="caution">
    <text evidence="1">The sequence shown here is derived from an EMBL/GenBank/DDBJ whole genome shotgun (WGS) entry which is preliminary data.</text>
</comment>
<evidence type="ECO:0000313" key="1">
    <source>
        <dbReference type="EMBL" id="CAG7654197.1"/>
    </source>
</evidence>
<evidence type="ECO:0000313" key="2">
    <source>
        <dbReference type="Proteomes" id="UP001153328"/>
    </source>
</evidence>
<proteinExistence type="predicted"/>
<sequence length="158" mass="16372">MDAARLVAESERVMRGSPQPEDVIEEAWQAGELVEAVDRLLAAEAPPQDAGAGRWGWAAGTGGRAGPVLAAAGAGPPRAARLTAVRDPAGTLRALRVLLGEITHALVGLVCAVQDEGAYWSCIEALDAVDEARDRVRALARGERMAGERQAGGLPCGD</sequence>
<name>A0A9W4H6C0_9ACTN</name>
<dbReference type="RefSeq" id="WP_205044704.1">
    <property type="nucleotide sequence ID" value="NZ_CAJVAX010000020.1"/>
</dbReference>
<dbReference type="InterPro" id="IPR046081">
    <property type="entry name" value="DUF6099"/>
</dbReference>
<dbReference type="EMBL" id="CAJVAX010000020">
    <property type="protein sequence ID" value="CAG7654197.1"/>
    <property type="molecule type" value="Genomic_DNA"/>
</dbReference>
<protein>
    <submittedName>
        <fullName evidence="1">Uncharacterized protein</fullName>
    </submittedName>
</protein>
<organism evidence="1 2">
    <name type="scientific">Actinacidiphila bryophytorum</name>
    <dbReference type="NCBI Taxonomy" id="1436133"/>
    <lineage>
        <taxon>Bacteria</taxon>
        <taxon>Bacillati</taxon>
        <taxon>Actinomycetota</taxon>
        <taxon>Actinomycetes</taxon>
        <taxon>Kitasatosporales</taxon>
        <taxon>Streptomycetaceae</taxon>
        <taxon>Actinacidiphila</taxon>
    </lineage>
</organism>